<accession>A0BTA5</accession>
<dbReference type="PANTHER" id="PTHR19920:SF0">
    <property type="entry name" value="CYTOSOLIC IRON-SULFUR PROTEIN ASSEMBLY PROTEIN CIAO1-RELATED"/>
    <property type="match status" value="1"/>
</dbReference>
<dbReference type="KEGG" id="ptm:GSPATT00032004001"/>
<dbReference type="RefSeq" id="XP_001429170.1">
    <property type="nucleotide sequence ID" value="XM_001429133.1"/>
</dbReference>
<evidence type="ECO:0008006" key="4">
    <source>
        <dbReference type="Google" id="ProtNLM"/>
    </source>
</evidence>
<evidence type="ECO:0000313" key="3">
    <source>
        <dbReference type="Proteomes" id="UP000000600"/>
    </source>
</evidence>
<dbReference type="HOGENOM" id="CLU_019203_2_1_1"/>
<feature type="coiled-coil region" evidence="1">
    <location>
        <begin position="288"/>
        <end position="315"/>
    </location>
</feature>
<keyword evidence="1" id="KW-0175">Coiled coil</keyword>
<organism evidence="2 3">
    <name type="scientific">Paramecium tetraurelia</name>
    <dbReference type="NCBI Taxonomy" id="5888"/>
    <lineage>
        <taxon>Eukaryota</taxon>
        <taxon>Sar</taxon>
        <taxon>Alveolata</taxon>
        <taxon>Ciliophora</taxon>
        <taxon>Intramacronucleata</taxon>
        <taxon>Oligohymenophorea</taxon>
        <taxon>Peniculida</taxon>
        <taxon>Parameciidae</taxon>
        <taxon>Paramecium</taxon>
    </lineage>
</organism>
<dbReference type="InterPro" id="IPR001680">
    <property type="entry name" value="WD40_rpt"/>
</dbReference>
<dbReference type="OrthoDB" id="309200at2759"/>
<reference evidence="2 3" key="1">
    <citation type="journal article" date="2006" name="Nature">
        <title>Global trends of whole-genome duplications revealed by the ciliate Paramecium tetraurelia.</title>
        <authorList>
            <consortium name="Genoscope"/>
            <person name="Aury J.-M."/>
            <person name="Jaillon O."/>
            <person name="Duret L."/>
            <person name="Noel B."/>
            <person name="Jubin C."/>
            <person name="Porcel B.M."/>
            <person name="Segurens B."/>
            <person name="Daubin V."/>
            <person name="Anthouard V."/>
            <person name="Aiach N."/>
            <person name="Arnaiz O."/>
            <person name="Billaut A."/>
            <person name="Beisson J."/>
            <person name="Blanc I."/>
            <person name="Bouhouche K."/>
            <person name="Camara F."/>
            <person name="Duharcourt S."/>
            <person name="Guigo R."/>
            <person name="Gogendeau D."/>
            <person name="Katinka M."/>
            <person name="Keller A.-M."/>
            <person name="Kissmehl R."/>
            <person name="Klotz C."/>
            <person name="Koll F."/>
            <person name="Le Moue A."/>
            <person name="Lepere C."/>
            <person name="Malinsky S."/>
            <person name="Nowacki M."/>
            <person name="Nowak J.K."/>
            <person name="Plattner H."/>
            <person name="Poulain J."/>
            <person name="Ruiz F."/>
            <person name="Serrano V."/>
            <person name="Zagulski M."/>
            <person name="Dessen P."/>
            <person name="Betermier M."/>
            <person name="Weissenbach J."/>
            <person name="Scarpelli C."/>
            <person name="Schachter V."/>
            <person name="Sperling L."/>
            <person name="Meyer E."/>
            <person name="Cohen J."/>
            <person name="Wincker P."/>
        </authorList>
    </citation>
    <scope>NUCLEOTIDE SEQUENCE [LARGE SCALE GENOMIC DNA]</scope>
    <source>
        <strain evidence="2 3">Stock d4-2</strain>
    </source>
</reference>
<dbReference type="InterPro" id="IPR036322">
    <property type="entry name" value="WD40_repeat_dom_sf"/>
</dbReference>
<dbReference type="Gene3D" id="2.130.10.10">
    <property type="entry name" value="YVTN repeat-like/Quinoprotein amine dehydrogenase"/>
    <property type="match status" value="2"/>
</dbReference>
<dbReference type="InterPro" id="IPR015943">
    <property type="entry name" value="WD40/YVTN_repeat-like_dom_sf"/>
</dbReference>
<evidence type="ECO:0000313" key="2">
    <source>
        <dbReference type="EMBL" id="CAK61772.1"/>
    </source>
</evidence>
<evidence type="ECO:0000256" key="1">
    <source>
        <dbReference type="SAM" id="Coils"/>
    </source>
</evidence>
<dbReference type="GeneID" id="5014951"/>
<sequence length="518" mass="61710">MSENYNELKCIEHHNQVVTTILIDRSRNKNERFLCQECFDNTLQGLKSISIVAMQKIIEDKQMKRRVMINEIADQYISIIQQYNLNLENLKTKFTSSIEMMINTTQNWMRELNQTKQDSRIYSFCNELEDYIRSTEQYLHTFQFDFFDKINFSQLTKLKIGIKQLIEANYTHQYKVLFQKLRDIKDQRKQVEKQEWQLSKDGSIKLEQISTPIKQDKDCQALAFNATGNILVTSNDREIIIWNFNRGVMSFCQKQQLSNIINCLVFSKQLNVFISGCIQIICWKEKSSNFWEKSIQFQEKEKNEKENEKKNNEITCLVLNSKEDQIIYGSRSQIINILAVDLRINKLEFLYFIKMSEGGWVSALSLNPSENLLLSCGYGNKIMIWKKQKENKWVPMTEPTKYQDKYKEDPCKAIFVEDDEFILFDSHKQFYSSYKYYQKDKIVKQNYKRDFTDLFQSLLLQSFDLKLEKNLLFALSKDCIYILRKKNNGQYNIALENHYQTNANIWNFVQQWLISCNV</sequence>
<protein>
    <recommendedName>
        <fullName evidence="4">Anaphase-promoting complex subunit 4 WD40 domain-containing protein</fullName>
    </recommendedName>
</protein>
<dbReference type="Proteomes" id="UP000000600">
    <property type="component" value="Unassembled WGS sequence"/>
</dbReference>
<name>A0BTA5_PARTE</name>
<dbReference type="Pfam" id="PF00400">
    <property type="entry name" value="WD40"/>
    <property type="match status" value="2"/>
</dbReference>
<gene>
    <name evidence="2" type="ORF">GSPATT00032004001</name>
</gene>
<dbReference type="OMA" id="QFDFFDK"/>
<dbReference type="AlphaFoldDB" id="A0BTA5"/>
<dbReference type="SMART" id="SM00320">
    <property type="entry name" value="WD40"/>
    <property type="match status" value="3"/>
</dbReference>
<keyword evidence="3" id="KW-1185">Reference proteome</keyword>
<dbReference type="SUPFAM" id="SSF50978">
    <property type="entry name" value="WD40 repeat-like"/>
    <property type="match status" value="1"/>
</dbReference>
<dbReference type="InParanoid" id="A0BTA5"/>
<proteinExistence type="predicted"/>
<dbReference type="EMBL" id="CT868016">
    <property type="protein sequence ID" value="CAK61772.1"/>
    <property type="molecule type" value="Genomic_DNA"/>
</dbReference>
<dbReference type="PANTHER" id="PTHR19920">
    <property type="entry name" value="WD40 PROTEIN CIAO1"/>
    <property type="match status" value="1"/>
</dbReference>